<dbReference type="EMBL" id="JBCLPP010000001">
    <property type="protein sequence ID" value="MEY8244090.1"/>
    <property type="molecule type" value="Genomic_DNA"/>
</dbReference>
<sequence>MIFITVGTQPQLFKRLFDEIVRLVDNGTMIDDVVAQTGFNCVNSDKIKTFDFIPSQQLLEYINKADLIISHGGTGSIIPALKLGKKVIGIPRLSKFGEHINDHQMDLINQLSAEGFIIPIYDIKELGPKIIESINFVPKNFKSGQSEIISKISEFINNN</sequence>
<name>A0ABV4CU93_9BACT</name>
<dbReference type="InterPro" id="IPR048097">
    <property type="entry name" value="Cps14G-like"/>
</dbReference>
<evidence type="ECO:0000313" key="7">
    <source>
        <dbReference type="EMBL" id="MEY8244090.1"/>
    </source>
</evidence>
<feature type="domain" description="Glycosyl transferase family 28 C-terminal" evidence="6">
    <location>
        <begin position="1"/>
        <end position="115"/>
    </location>
</feature>
<dbReference type="InterPro" id="IPR039042">
    <property type="entry name" value="Alg13-like"/>
</dbReference>
<evidence type="ECO:0000256" key="3">
    <source>
        <dbReference type="ARBA" id="ARBA00022676"/>
    </source>
</evidence>
<evidence type="ECO:0000256" key="1">
    <source>
        <dbReference type="ARBA" id="ARBA00004240"/>
    </source>
</evidence>
<comment type="similarity">
    <text evidence="2">Belongs to the glycosyltransferase 28 family.</text>
</comment>
<evidence type="ECO:0000313" key="8">
    <source>
        <dbReference type="Proteomes" id="UP001565200"/>
    </source>
</evidence>
<dbReference type="Gene3D" id="3.40.50.2000">
    <property type="entry name" value="Glycogen Phosphorylase B"/>
    <property type="match status" value="1"/>
</dbReference>
<evidence type="ECO:0000259" key="6">
    <source>
        <dbReference type="Pfam" id="PF04101"/>
    </source>
</evidence>
<evidence type="ECO:0000256" key="2">
    <source>
        <dbReference type="ARBA" id="ARBA00006962"/>
    </source>
</evidence>
<protein>
    <submittedName>
        <fullName evidence="7">PssE/Cps14G family polysaccharide biosynthesis glycosyltransferase</fullName>
    </submittedName>
</protein>
<dbReference type="RefSeq" id="WP_369863036.1">
    <property type="nucleotide sequence ID" value="NZ_JBCLPP010000001.1"/>
</dbReference>
<comment type="caution">
    <text evidence="7">The sequence shown here is derived from an EMBL/GenBank/DDBJ whole genome shotgun (WGS) entry which is preliminary data.</text>
</comment>
<keyword evidence="5" id="KW-0256">Endoplasmic reticulum</keyword>
<dbReference type="Proteomes" id="UP001565200">
    <property type="component" value="Unassembled WGS sequence"/>
</dbReference>
<dbReference type="NCBIfam" id="NF041548">
    <property type="entry name" value="PssE"/>
    <property type="match status" value="1"/>
</dbReference>
<reference evidence="7 8" key="1">
    <citation type="submission" date="2024-03" db="EMBL/GenBank/DDBJ databases">
        <title>Mouse gut bacterial collection (mGBC) of GemPharmatech.</title>
        <authorList>
            <person name="He Y."/>
            <person name="Dong L."/>
            <person name="Wu D."/>
            <person name="Gao X."/>
            <person name="Lin Z."/>
        </authorList>
    </citation>
    <scope>NUCLEOTIDE SEQUENCE [LARGE SCALE GENOMIC DNA]</scope>
    <source>
        <strain evidence="7 8">54-13</strain>
    </source>
</reference>
<dbReference type="SUPFAM" id="SSF53756">
    <property type="entry name" value="UDP-Glycosyltransferase/glycogen phosphorylase"/>
    <property type="match status" value="1"/>
</dbReference>
<organism evidence="7 8">
    <name type="scientific">Heminiphilus faecis</name>
    <dbReference type="NCBI Taxonomy" id="2601703"/>
    <lineage>
        <taxon>Bacteria</taxon>
        <taxon>Pseudomonadati</taxon>
        <taxon>Bacteroidota</taxon>
        <taxon>Bacteroidia</taxon>
        <taxon>Bacteroidales</taxon>
        <taxon>Muribaculaceae</taxon>
        <taxon>Heminiphilus</taxon>
    </lineage>
</organism>
<comment type="subcellular location">
    <subcellularLocation>
        <location evidence="1">Endoplasmic reticulum</location>
    </subcellularLocation>
</comment>
<dbReference type="InterPro" id="IPR007235">
    <property type="entry name" value="Glyco_trans_28_C"/>
</dbReference>
<dbReference type="Pfam" id="PF04101">
    <property type="entry name" value="Glyco_tran_28_C"/>
    <property type="match status" value="1"/>
</dbReference>
<evidence type="ECO:0000256" key="4">
    <source>
        <dbReference type="ARBA" id="ARBA00022679"/>
    </source>
</evidence>
<evidence type="ECO:0000256" key="5">
    <source>
        <dbReference type="ARBA" id="ARBA00022824"/>
    </source>
</evidence>
<dbReference type="PANTHER" id="PTHR12867:SF6">
    <property type="entry name" value="N-ACETYLGLUCOSAMINYLDIPHOSPHODOLICHOL N-ACETYLGLUCOSAMINYLTRANSFERASE"/>
    <property type="match status" value="1"/>
</dbReference>
<dbReference type="PANTHER" id="PTHR12867">
    <property type="entry name" value="GLYCOSYL TRANSFERASE-RELATED"/>
    <property type="match status" value="1"/>
</dbReference>
<accession>A0ABV4CU93</accession>
<gene>
    <name evidence="7" type="primary">pssE</name>
    <name evidence="7" type="ORF">AAK873_00495</name>
</gene>
<proteinExistence type="inferred from homology"/>
<keyword evidence="3" id="KW-0328">Glycosyltransferase</keyword>
<keyword evidence="8" id="KW-1185">Reference proteome</keyword>
<keyword evidence="4" id="KW-0808">Transferase</keyword>